<name>A0A517VAK3_9PLAN</name>
<gene>
    <name evidence="2" type="ORF">Pan161_16700</name>
</gene>
<reference evidence="2 3" key="1">
    <citation type="submission" date="2019-02" db="EMBL/GenBank/DDBJ databases">
        <title>Deep-cultivation of Planctomycetes and their phenomic and genomic characterization uncovers novel biology.</title>
        <authorList>
            <person name="Wiegand S."/>
            <person name="Jogler M."/>
            <person name="Boedeker C."/>
            <person name="Pinto D."/>
            <person name="Vollmers J."/>
            <person name="Rivas-Marin E."/>
            <person name="Kohn T."/>
            <person name="Peeters S.H."/>
            <person name="Heuer A."/>
            <person name="Rast P."/>
            <person name="Oberbeckmann S."/>
            <person name="Bunk B."/>
            <person name="Jeske O."/>
            <person name="Meyerdierks A."/>
            <person name="Storesund J.E."/>
            <person name="Kallscheuer N."/>
            <person name="Luecker S."/>
            <person name="Lage O.M."/>
            <person name="Pohl T."/>
            <person name="Merkel B.J."/>
            <person name="Hornburger P."/>
            <person name="Mueller R.-W."/>
            <person name="Bruemmer F."/>
            <person name="Labrenz M."/>
            <person name="Spormann A.M."/>
            <person name="Op den Camp H."/>
            <person name="Overmann J."/>
            <person name="Amann R."/>
            <person name="Jetten M.S.M."/>
            <person name="Mascher T."/>
            <person name="Medema M.H."/>
            <person name="Devos D.P."/>
            <person name="Kaster A.-K."/>
            <person name="Ovreas L."/>
            <person name="Rohde M."/>
            <person name="Galperin M.Y."/>
            <person name="Jogler C."/>
        </authorList>
    </citation>
    <scope>NUCLEOTIDE SEQUENCE [LARGE SCALE GENOMIC DNA]</scope>
    <source>
        <strain evidence="2 3">Pan161</strain>
    </source>
</reference>
<dbReference type="RefSeq" id="WP_232103660.1">
    <property type="nucleotide sequence ID" value="NZ_CP036343.1"/>
</dbReference>
<accession>A0A517VAK3</accession>
<proteinExistence type="predicted"/>
<sequence precursor="true">MFQKLAISLAVLCLAVCSGCSETEYDKITTNAVTGRLTVNGVPATGATVRFHPESPQTGAKYPLLPSGKVDAEGVYQLTTYEGPDGAPAGAYTVTIEWPDRNWRPPNGGMPPPPPDRLQGVYADPKKSTIHMKVEEGANEMAPIVLENVKILKGSSLN</sequence>
<evidence type="ECO:0000313" key="2">
    <source>
        <dbReference type="EMBL" id="QDT90037.1"/>
    </source>
</evidence>
<dbReference type="EMBL" id="CP036343">
    <property type="protein sequence ID" value="QDT90037.1"/>
    <property type="molecule type" value="Genomic_DNA"/>
</dbReference>
<evidence type="ECO:0000313" key="3">
    <source>
        <dbReference type="Proteomes" id="UP000316855"/>
    </source>
</evidence>
<evidence type="ECO:0008006" key="4">
    <source>
        <dbReference type="Google" id="ProtNLM"/>
    </source>
</evidence>
<organism evidence="2 3">
    <name type="scientific">Gimesia algae</name>
    <dbReference type="NCBI Taxonomy" id="2527971"/>
    <lineage>
        <taxon>Bacteria</taxon>
        <taxon>Pseudomonadati</taxon>
        <taxon>Planctomycetota</taxon>
        <taxon>Planctomycetia</taxon>
        <taxon>Planctomycetales</taxon>
        <taxon>Planctomycetaceae</taxon>
        <taxon>Gimesia</taxon>
    </lineage>
</organism>
<keyword evidence="3" id="KW-1185">Reference proteome</keyword>
<evidence type="ECO:0000256" key="1">
    <source>
        <dbReference type="SAM" id="SignalP"/>
    </source>
</evidence>
<dbReference type="Proteomes" id="UP000316855">
    <property type="component" value="Chromosome"/>
</dbReference>
<dbReference type="AlphaFoldDB" id="A0A517VAK3"/>
<dbReference type="KEGG" id="gax:Pan161_16700"/>
<feature type="signal peptide" evidence="1">
    <location>
        <begin position="1"/>
        <end position="23"/>
    </location>
</feature>
<feature type="chain" id="PRO_5021998717" description="Carboxypeptidase regulatory-like domain-containing protein" evidence="1">
    <location>
        <begin position="24"/>
        <end position="158"/>
    </location>
</feature>
<keyword evidence="1" id="KW-0732">Signal</keyword>
<protein>
    <recommendedName>
        <fullName evidence="4">Carboxypeptidase regulatory-like domain-containing protein</fullName>
    </recommendedName>
</protein>